<feature type="non-terminal residue" evidence="1">
    <location>
        <position position="1"/>
    </location>
</feature>
<evidence type="ECO:0000313" key="2">
    <source>
        <dbReference type="Proteomes" id="UP000054995"/>
    </source>
</evidence>
<accession>A0A0V1FEM9</accession>
<evidence type="ECO:0000313" key="1">
    <source>
        <dbReference type="EMBL" id="KRY84428.1"/>
    </source>
</evidence>
<name>A0A0V1FEM9_TRIPS</name>
<keyword evidence="2" id="KW-1185">Reference proteome</keyword>
<dbReference type="EMBL" id="JYDT01000114">
    <property type="protein sequence ID" value="KRY84428.1"/>
    <property type="molecule type" value="Genomic_DNA"/>
</dbReference>
<sequence length="37" mass="4713">LWRSSSFDWSFHFRFLNLCIRFHFYHNKNRINHGLES</sequence>
<protein>
    <submittedName>
        <fullName evidence="1">Uncharacterized protein</fullName>
    </submittedName>
</protein>
<gene>
    <name evidence="1" type="ORF">T4D_13627</name>
</gene>
<reference evidence="1 2" key="1">
    <citation type="submission" date="2015-01" db="EMBL/GenBank/DDBJ databases">
        <title>Evolution of Trichinella species and genotypes.</title>
        <authorList>
            <person name="Korhonen P.K."/>
            <person name="Edoardo P."/>
            <person name="Giuseppe L.R."/>
            <person name="Gasser R.B."/>
        </authorList>
    </citation>
    <scope>NUCLEOTIDE SEQUENCE [LARGE SCALE GENOMIC DNA]</scope>
    <source>
        <strain evidence="1">ISS470</strain>
    </source>
</reference>
<comment type="caution">
    <text evidence="1">The sequence shown here is derived from an EMBL/GenBank/DDBJ whole genome shotgun (WGS) entry which is preliminary data.</text>
</comment>
<dbReference type="AlphaFoldDB" id="A0A0V1FEM9"/>
<organism evidence="1 2">
    <name type="scientific">Trichinella pseudospiralis</name>
    <name type="common">Parasitic roundworm</name>
    <dbReference type="NCBI Taxonomy" id="6337"/>
    <lineage>
        <taxon>Eukaryota</taxon>
        <taxon>Metazoa</taxon>
        <taxon>Ecdysozoa</taxon>
        <taxon>Nematoda</taxon>
        <taxon>Enoplea</taxon>
        <taxon>Dorylaimia</taxon>
        <taxon>Trichinellida</taxon>
        <taxon>Trichinellidae</taxon>
        <taxon>Trichinella</taxon>
    </lineage>
</organism>
<dbReference type="Proteomes" id="UP000054995">
    <property type="component" value="Unassembled WGS sequence"/>
</dbReference>
<proteinExistence type="predicted"/>